<evidence type="ECO:0000313" key="2">
    <source>
        <dbReference type="EMBL" id="OGD64592.1"/>
    </source>
</evidence>
<accession>A0A1F5EB08</accession>
<dbReference type="SUPFAM" id="SSF53335">
    <property type="entry name" value="S-adenosyl-L-methionine-dependent methyltransferases"/>
    <property type="match status" value="1"/>
</dbReference>
<dbReference type="STRING" id="1797471.A3A71_00860"/>
<dbReference type="AlphaFoldDB" id="A0A1F5EB08"/>
<protein>
    <recommendedName>
        <fullName evidence="1">Methyltransferase small domain-containing protein</fullName>
    </recommendedName>
</protein>
<proteinExistence type="predicted"/>
<dbReference type="Proteomes" id="UP000177481">
    <property type="component" value="Unassembled WGS sequence"/>
</dbReference>
<dbReference type="InterPro" id="IPR029063">
    <property type="entry name" value="SAM-dependent_MTases_sf"/>
</dbReference>
<dbReference type="InterPro" id="IPR007848">
    <property type="entry name" value="Small_mtfrase_dom"/>
</dbReference>
<name>A0A1F5EB08_9BACT</name>
<dbReference type="Pfam" id="PF05175">
    <property type="entry name" value="MTS"/>
    <property type="match status" value="1"/>
</dbReference>
<dbReference type="CDD" id="cd02440">
    <property type="entry name" value="AdoMet_MTases"/>
    <property type="match status" value="1"/>
</dbReference>
<dbReference type="EMBL" id="MEZX01000002">
    <property type="protein sequence ID" value="OGD64592.1"/>
    <property type="molecule type" value="Genomic_DNA"/>
</dbReference>
<feature type="domain" description="Methyltransferase small" evidence="1">
    <location>
        <begin position="58"/>
        <end position="136"/>
    </location>
</feature>
<dbReference type="PANTHER" id="PTHR18895:SF74">
    <property type="entry name" value="MTRF1L RELEASE FACTOR GLUTAMINE METHYLTRANSFERASE"/>
    <property type="match status" value="1"/>
</dbReference>
<evidence type="ECO:0000259" key="1">
    <source>
        <dbReference type="Pfam" id="PF05175"/>
    </source>
</evidence>
<organism evidence="2 3">
    <name type="scientific">Candidatus Berkelbacteria bacterium RIFCSPLOWO2_01_FULL_50_28</name>
    <dbReference type="NCBI Taxonomy" id="1797471"/>
    <lineage>
        <taxon>Bacteria</taxon>
        <taxon>Candidatus Berkelbacteria</taxon>
    </lineage>
</organism>
<evidence type="ECO:0000313" key="3">
    <source>
        <dbReference type="Proteomes" id="UP000177481"/>
    </source>
</evidence>
<dbReference type="Gene3D" id="3.40.50.150">
    <property type="entry name" value="Vaccinia Virus protein VP39"/>
    <property type="match status" value="1"/>
</dbReference>
<gene>
    <name evidence="2" type="ORF">A3A71_00860</name>
</gene>
<dbReference type="GO" id="GO:0008168">
    <property type="term" value="F:methyltransferase activity"/>
    <property type="evidence" value="ECO:0007669"/>
    <property type="project" value="InterPro"/>
</dbReference>
<reference evidence="2 3" key="1">
    <citation type="journal article" date="2016" name="Nat. Commun.">
        <title>Thousands of microbial genomes shed light on interconnected biogeochemical processes in an aquifer system.</title>
        <authorList>
            <person name="Anantharaman K."/>
            <person name="Brown C.T."/>
            <person name="Hug L.A."/>
            <person name="Sharon I."/>
            <person name="Castelle C.J."/>
            <person name="Probst A.J."/>
            <person name="Thomas B.C."/>
            <person name="Singh A."/>
            <person name="Wilkins M.J."/>
            <person name="Karaoz U."/>
            <person name="Brodie E.L."/>
            <person name="Williams K.H."/>
            <person name="Hubbard S.S."/>
            <person name="Banfield J.F."/>
        </authorList>
    </citation>
    <scope>NUCLEOTIDE SEQUENCE [LARGE SCALE GENOMIC DNA]</scope>
</reference>
<sequence>MFDENVEFAGIKLKVDPINRKRTDQSDNVMAVFYEEQPFTWEFSKPYIAKALQDSNGSIDFLDIGCGSGVFSILVSKHFPGSKVIALDKSARAIEQAQENAKLNDVRFEVKHELYSEDSFPPKSAKVIGLYPPYHLYPEAIRDKIPQHARGGSDGQDEFKNQLQIANHHLADGGVIFFNQMCLGDDKDPAFARYIGKYIDGNPSVVYTNVFPAMSTEDFLRGVYGEKHPDYVKKTAEETPMVYYNVGIIRRDSKGEIKEVPHSVDLRGRSWDDRIKLHYEIAQHEYK</sequence>
<dbReference type="PANTHER" id="PTHR18895">
    <property type="entry name" value="HEMK METHYLTRANSFERASE"/>
    <property type="match status" value="1"/>
</dbReference>
<dbReference type="InterPro" id="IPR050320">
    <property type="entry name" value="N5-glutamine_MTase"/>
</dbReference>
<comment type="caution">
    <text evidence="2">The sequence shown here is derived from an EMBL/GenBank/DDBJ whole genome shotgun (WGS) entry which is preliminary data.</text>
</comment>